<reference evidence="2" key="1">
    <citation type="submission" date="2013-12" db="EMBL/GenBank/DDBJ databases">
        <title>A Varibaculum cambriense genome reconstructed from a premature infant gut community with otherwise low bacterial novelty that shifts toward anaerobic metabolism during the third week of life.</title>
        <authorList>
            <person name="Brown C.T."/>
            <person name="Sharon I."/>
            <person name="Thomas B.C."/>
            <person name="Castelle C.J."/>
            <person name="Morowitz M.J."/>
            <person name="Banfield J.F."/>
        </authorList>
    </citation>
    <scope>NUCLEOTIDE SEQUENCE</scope>
</reference>
<gene>
    <name evidence="2" type="ORF">Q604_UNBc4C00036G0046</name>
</gene>
<proteinExistence type="predicted"/>
<comment type="caution">
    <text evidence="2">The sequence shown here is derived from an EMBL/GenBank/DDBJ whole genome shotgun (WGS) entry which is preliminary data.</text>
</comment>
<name>W1WEZ1_9ZZZZ</name>
<feature type="non-terminal residue" evidence="2">
    <location>
        <position position="1"/>
    </location>
</feature>
<accession>W1WEZ1</accession>
<organism evidence="2">
    <name type="scientific">human gut metagenome</name>
    <dbReference type="NCBI Taxonomy" id="408170"/>
    <lineage>
        <taxon>unclassified sequences</taxon>
        <taxon>metagenomes</taxon>
        <taxon>organismal metagenomes</taxon>
    </lineage>
</organism>
<dbReference type="EMBL" id="AZMM01018817">
    <property type="protein sequence ID" value="ETJ16747.1"/>
    <property type="molecule type" value="Genomic_DNA"/>
</dbReference>
<evidence type="ECO:0000313" key="2">
    <source>
        <dbReference type="EMBL" id="ETJ16747.1"/>
    </source>
</evidence>
<evidence type="ECO:0000256" key="1">
    <source>
        <dbReference type="SAM" id="MobiDB-lite"/>
    </source>
</evidence>
<protein>
    <submittedName>
        <fullName evidence="2">Site-specific recombinase XerD</fullName>
    </submittedName>
</protein>
<sequence length="40" mass="4460">ATPSLEMLKSAMERSAPSMPDEEPLWLGDEEELARLCGLR</sequence>
<dbReference type="AlphaFoldDB" id="W1WEZ1"/>
<feature type="region of interest" description="Disordered" evidence="1">
    <location>
        <begin position="1"/>
        <end position="24"/>
    </location>
</feature>